<reference evidence="1 2" key="1">
    <citation type="submission" date="2017-05" db="EMBL/GenBank/DDBJ databases">
        <title>The draft genome sequence of Idiomarina salinarum WNB302.</title>
        <authorList>
            <person name="Sun Y."/>
            <person name="Chen B."/>
            <person name="Du Z."/>
        </authorList>
    </citation>
    <scope>NUCLEOTIDE SEQUENCE [LARGE SCALE GENOMIC DNA]</scope>
    <source>
        <strain evidence="1 2">WNB302</strain>
    </source>
</reference>
<dbReference type="SUPFAM" id="SSF50370">
    <property type="entry name" value="Ricin B-like lectins"/>
    <property type="match status" value="1"/>
</dbReference>
<dbReference type="AlphaFoldDB" id="A0A265UTR7"/>
<protein>
    <submittedName>
        <fullName evidence="1">Uncharacterized protein</fullName>
    </submittedName>
</protein>
<accession>A0A265UTR7</accession>
<dbReference type="Proteomes" id="UP000216840">
    <property type="component" value="Unassembled WGS sequence"/>
</dbReference>
<name>A0A265UTR7_9FLAO</name>
<keyword evidence="2" id="KW-1185">Reference proteome</keyword>
<gene>
    <name evidence="1" type="ORF">CA834_08340</name>
</gene>
<dbReference type="OrthoDB" id="1432795at2"/>
<dbReference type="CDD" id="cd00161">
    <property type="entry name" value="beta-trefoil_Ricin-like"/>
    <property type="match status" value="1"/>
</dbReference>
<proteinExistence type="predicted"/>
<organism evidence="1 2">
    <name type="scientific">Winogradskyella aurantia</name>
    <dbReference type="NCBI Taxonomy" id="1915063"/>
    <lineage>
        <taxon>Bacteria</taxon>
        <taxon>Pseudomonadati</taxon>
        <taxon>Bacteroidota</taxon>
        <taxon>Flavobacteriia</taxon>
        <taxon>Flavobacteriales</taxon>
        <taxon>Flavobacteriaceae</taxon>
        <taxon>Winogradskyella</taxon>
    </lineage>
</organism>
<dbReference type="Gene3D" id="2.80.10.50">
    <property type="match status" value="1"/>
</dbReference>
<sequence length="313" mass="34815">MSDKFQKIQVKSSGQYLNIFQKTDEEGRYACQGVDPTTDNFYWDIIPSPVDSEYILLKVKYSGMYLNVLNNSMLEGASTGQNSLSNINEAPDNFLWKKIEVINKPGWFLLQAKSSSQYLMIPNGAKKNGDPAIQGVVDEPQNPISNTVWQLVVKDSKPVKINLQINCVTIYPLSPGPISDEQAQGNLIFSDDNNGKNENPNKPSTFESFLNPGSTVNWKASTFQKQNDDYSVTIDDIIYDPNTGTGDVLTQSITKGNGDVSSQVAWTAIGPEIGDNEYYTVRFTINPKKGTYKDQPKTFTIDPRIRVLAKPST</sequence>
<dbReference type="EMBL" id="NGJN01000004">
    <property type="protein sequence ID" value="OZV68477.1"/>
    <property type="molecule type" value="Genomic_DNA"/>
</dbReference>
<evidence type="ECO:0000313" key="2">
    <source>
        <dbReference type="Proteomes" id="UP000216840"/>
    </source>
</evidence>
<dbReference type="InterPro" id="IPR035992">
    <property type="entry name" value="Ricin_B-like_lectins"/>
</dbReference>
<evidence type="ECO:0000313" key="1">
    <source>
        <dbReference type="EMBL" id="OZV68477.1"/>
    </source>
</evidence>
<comment type="caution">
    <text evidence="1">The sequence shown here is derived from an EMBL/GenBank/DDBJ whole genome shotgun (WGS) entry which is preliminary data.</text>
</comment>
<dbReference type="RefSeq" id="WP_094968241.1">
    <property type="nucleotide sequence ID" value="NZ_NGJN01000004.1"/>
</dbReference>